<dbReference type="PANTHER" id="PTHR44688:SF16">
    <property type="entry name" value="DNA-BINDING TRANSCRIPTIONAL ACTIVATOR DEVR_DOSR"/>
    <property type="match status" value="1"/>
</dbReference>
<dbReference type="PANTHER" id="PTHR44688">
    <property type="entry name" value="DNA-BINDING TRANSCRIPTIONAL ACTIVATOR DEVR_DOSR"/>
    <property type="match status" value="1"/>
</dbReference>
<sequence length="65" mass="7126">MQVLILVAKGMNTTAIATNLRLSQNTVKHVIGKALSRLGLRNRAHLVAYAFRNGVDLIDLGNERV</sequence>
<feature type="domain" description="HTH luxR-type" evidence="4">
    <location>
        <begin position="1"/>
        <end position="54"/>
    </location>
</feature>
<protein>
    <submittedName>
        <fullName evidence="5">Helix-turn-helix transcriptional regulator</fullName>
    </submittedName>
</protein>
<dbReference type="EMBL" id="CP054929">
    <property type="protein sequence ID" value="QKW53565.1"/>
    <property type="molecule type" value="Genomic_DNA"/>
</dbReference>
<evidence type="ECO:0000256" key="2">
    <source>
        <dbReference type="ARBA" id="ARBA00023125"/>
    </source>
</evidence>
<keyword evidence="6" id="KW-1185">Reference proteome</keyword>
<dbReference type="Pfam" id="PF00196">
    <property type="entry name" value="GerE"/>
    <property type="match status" value="1"/>
</dbReference>
<dbReference type="SUPFAM" id="SSF46894">
    <property type="entry name" value="C-terminal effector domain of the bipartite response regulators"/>
    <property type="match status" value="1"/>
</dbReference>
<keyword evidence="2" id="KW-0238">DNA-binding</keyword>
<gene>
    <name evidence="5" type="ORF">HUT08_32970</name>
</gene>
<evidence type="ECO:0000256" key="3">
    <source>
        <dbReference type="ARBA" id="ARBA00023163"/>
    </source>
</evidence>
<accession>A0A7H8NGE6</accession>
<reference evidence="5 6" key="1">
    <citation type="submission" date="2020-06" db="EMBL/GenBank/DDBJ databases">
        <title>Genome mining for natural products.</title>
        <authorList>
            <person name="Zhang B."/>
            <person name="Shi J."/>
            <person name="Ge H."/>
        </authorList>
    </citation>
    <scope>NUCLEOTIDE SEQUENCE [LARGE SCALE GENOMIC DNA]</scope>
    <source>
        <strain evidence="5 6">NA00687</strain>
    </source>
</reference>
<keyword evidence="3" id="KW-0804">Transcription</keyword>
<dbReference type="GO" id="GO:0006355">
    <property type="term" value="P:regulation of DNA-templated transcription"/>
    <property type="evidence" value="ECO:0007669"/>
    <property type="project" value="InterPro"/>
</dbReference>
<evidence type="ECO:0000259" key="4">
    <source>
        <dbReference type="PROSITE" id="PS50043"/>
    </source>
</evidence>
<dbReference type="Proteomes" id="UP000509303">
    <property type="component" value="Chromosome"/>
</dbReference>
<evidence type="ECO:0000313" key="5">
    <source>
        <dbReference type="EMBL" id="QKW53565.1"/>
    </source>
</evidence>
<dbReference type="InterPro" id="IPR036388">
    <property type="entry name" value="WH-like_DNA-bd_sf"/>
</dbReference>
<dbReference type="InterPro" id="IPR000792">
    <property type="entry name" value="Tscrpt_reg_LuxR_C"/>
</dbReference>
<evidence type="ECO:0000256" key="1">
    <source>
        <dbReference type="ARBA" id="ARBA00023015"/>
    </source>
</evidence>
<dbReference type="AlphaFoldDB" id="A0A7H8NGE6"/>
<proteinExistence type="predicted"/>
<dbReference type="GO" id="GO:0003677">
    <property type="term" value="F:DNA binding"/>
    <property type="evidence" value="ECO:0007669"/>
    <property type="project" value="UniProtKB-KW"/>
</dbReference>
<name>A0A7H8NGE6_9ACTN</name>
<keyword evidence="1" id="KW-0805">Transcription regulation</keyword>
<dbReference type="SMART" id="SM00421">
    <property type="entry name" value="HTH_LUXR"/>
    <property type="match status" value="1"/>
</dbReference>
<organism evidence="5 6">
    <name type="scientific">Streptomyces buecherae</name>
    <dbReference type="NCBI Taxonomy" id="2763006"/>
    <lineage>
        <taxon>Bacteria</taxon>
        <taxon>Bacillati</taxon>
        <taxon>Actinomycetota</taxon>
        <taxon>Actinomycetes</taxon>
        <taxon>Kitasatosporales</taxon>
        <taxon>Streptomycetaceae</taxon>
        <taxon>Streptomyces</taxon>
    </lineage>
</organism>
<dbReference type="Gene3D" id="1.10.10.10">
    <property type="entry name" value="Winged helix-like DNA-binding domain superfamily/Winged helix DNA-binding domain"/>
    <property type="match status" value="1"/>
</dbReference>
<dbReference type="CDD" id="cd06170">
    <property type="entry name" value="LuxR_C_like"/>
    <property type="match status" value="1"/>
</dbReference>
<dbReference type="InterPro" id="IPR016032">
    <property type="entry name" value="Sig_transdc_resp-reg_C-effctor"/>
</dbReference>
<dbReference type="PROSITE" id="PS50043">
    <property type="entry name" value="HTH_LUXR_2"/>
    <property type="match status" value="1"/>
</dbReference>
<evidence type="ECO:0000313" key="6">
    <source>
        <dbReference type="Proteomes" id="UP000509303"/>
    </source>
</evidence>